<dbReference type="Pfam" id="PF00107">
    <property type="entry name" value="ADH_zinc_N"/>
    <property type="match status" value="1"/>
</dbReference>
<keyword evidence="5" id="KW-0560">Oxidoreductase</keyword>
<dbReference type="FunFam" id="3.40.50.720:FF:000003">
    <property type="entry name" value="S-(hydroxymethyl)glutathione dehydrogenase"/>
    <property type="match status" value="1"/>
</dbReference>
<dbReference type="InterPro" id="IPR013149">
    <property type="entry name" value="ADH-like_C"/>
</dbReference>
<gene>
    <name evidence="9" type="ORF">SAMN05660991_02824</name>
</gene>
<dbReference type="GO" id="GO:0051903">
    <property type="term" value="F:S-(hydroxymethyl)glutathione dehydrogenase [NAD(P)+] activity"/>
    <property type="evidence" value="ECO:0007669"/>
    <property type="project" value="TreeGrafter"/>
</dbReference>
<reference evidence="10" key="1">
    <citation type="submission" date="2016-10" db="EMBL/GenBank/DDBJ databases">
        <authorList>
            <person name="Varghese N."/>
            <person name="Submissions S."/>
        </authorList>
    </citation>
    <scope>NUCLEOTIDE SEQUENCE [LARGE SCALE GENOMIC DNA]</scope>
    <source>
        <strain evidence="10">DSM 45413</strain>
    </source>
</reference>
<dbReference type="STRING" id="673521.SAMN05660991_02824"/>
<dbReference type="SUPFAM" id="SSF51735">
    <property type="entry name" value="NAD(P)-binding Rossmann-fold domains"/>
    <property type="match status" value="1"/>
</dbReference>
<accession>A0A1H8UDZ4</accession>
<dbReference type="InterPro" id="IPR020843">
    <property type="entry name" value="ER"/>
</dbReference>
<evidence type="ECO:0000256" key="6">
    <source>
        <dbReference type="ARBA" id="ARBA00023027"/>
    </source>
</evidence>
<dbReference type="InterPro" id="IPR002328">
    <property type="entry name" value="ADH_Zn_CS"/>
</dbReference>
<organism evidence="9 10">
    <name type="scientific">Trujillonella endophytica</name>
    <dbReference type="NCBI Taxonomy" id="673521"/>
    <lineage>
        <taxon>Bacteria</taxon>
        <taxon>Bacillati</taxon>
        <taxon>Actinomycetota</taxon>
        <taxon>Actinomycetes</taxon>
        <taxon>Geodermatophilales</taxon>
        <taxon>Geodermatophilaceae</taxon>
        <taxon>Trujillonella</taxon>
    </lineage>
</organism>
<evidence type="ECO:0000256" key="7">
    <source>
        <dbReference type="RuleBase" id="RU361277"/>
    </source>
</evidence>
<evidence type="ECO:0000313" key="9">
    <source>
        <dbReference type="EMBL" id="SEP01439.1"/>
    </source>
</evidence>
<dbReference type="Gene3D" id="3.90.180.10">
    <property type="entry name" value="Medium-chain alcohol dehydrogenases, catalytic domain"/>
    <property type="match status" value="1"/>
</dbReference>
<keyword evidence="6" id="KW-0520">NAD</keyword>
<dbReference type="Proteomes" id="UP000198960">
    <property type="component" value="Unassembled WGS sequence"/>
</dbReference>
<protein>
    <submittedName>
        <fullName evidence="9">Aryl-alcohol dehydrogenase</fullName>
    </submittedName>
</protein>
<dbReference type="SUPFAM" id="SSF50129">
    <property type="entry name" value="GroES-like"/>
    <property type="match status" value="1"/>
</dbReference>
<evidence type="ECO:0000313" key="10">
    <source>
        <dbReference type="Proteomes" id="UP000198960"/>
    </source>
</evidence>
<dbReference type="PANTHER" id="PTHR43880">
    <property type="entry name" value="ALCOHOL DEHYDROGENASE"/>
    <property type="match status" value="1"/>
</dbReference>
<evidence type="ECO:0000256" key="1">
    <source>
        <dbReference type="ARBA" id="ARBA00001947"/>
    </source>
</evidence>
<name>A0A1H8UDZ4_9ACTN</name>
<keyword evidence="4 7" id="KW-0862">Zinc</keyword>
<sequence>MTAAVLRDPAGPLELVQLELAPPRAGEVVVRLVSTGICGTDLEFRSMMTPPVVLGHEGAGIVEQVGEGVTDLAVGDPVALTFAFCGECGPCSQQAMAYCENFWQYNFIGTRPDGSTALSQDGQPVHGHFLGQSSFATHVLARRGSVVKVPEGTDLRVVGPFGCGFQTGAGGVLNVLRPAPGSSIAVFGAGAVGAAAILGAVEAGCTTIVAVDVNPAKLEQARALGATHAVSAAEPDLAERVRAEVPGGLQYSLDTTGRADVLRAAVESLAPLGVCGVIGVGASAEMSFEWRSILSTGRSVVGITAGASVPEEFLPRLVELHRAGRFPVDGLLTHYPFAEVNRALDDVRAGRVGKAVLTFDA</sequence>
<dbReference type="PANTHER" id="PTHR43880:SF12">
    <property type="entry name" value="ALCOHOL DEHYDROGENASE CLASS-3"/>
    <property type="match status" value="1"/>
</dbReference>
<dbReference type="Pfam" id="PF08240">
    <property type="entry name" value="ADH_N"/>
    <property type="match status" value="1"/>
</dbReference>
<evidence type="ECO:0000256" key="3">
    <source>
        <dbReference type="ARBA" id="ARBA00022723"/>
    </source>
</evidence>
<dbReference type="InterPro" id="IPR013154">
    <property type="entry name" value="ADH-like_N"/>
</dbReference>
<dbReference type="InterPro" id="IPR036291">
    <property type="entry name" value="NAD(P)-bd_dom_sf"/>
</dbReference>
<dbReference type="AlphaFoldDB" id="A0A1H8UDZ4"/>
<proteinExistence type="inferred from homology"/>
<comment type="cofactor">
    <cofactor evidence="1 7">
        <name>Zn(2+)</name>
        <dbReference type="ChEBI" id="CHEBI:29105"/>
    </cofactor>
</comment>
<comment type="similarity">
    <text evidence="2 7">Belongs to the zinc-containing alcohol dehydrogenase family.</text>
</comment>
<dbReference type="EMBL" id="FOEE01000008">
    <property type="protein sequence ID" value="SEP01439.1"/>
    <property type="molecule type" value="Genomic_DNA"/>
</dbReference>
<dbReference type="Gene3D" id="3.40.50.720">
    <property type="entry name" value="NAD(P)-binding Rossmann-like Domain"/>
    <property type="match status" value="1"/>
</dbReference>
<dbReference type="CDD" id="cd08278">
    <property type="entry name" value="benzyl_alcohol_DH"/>
    <property type="match status" value="1"/>
</dbReference>
<dbReference type="GO" id="GO:0008270">
    <property type="term" value="F:zinc ion binding"/>
    <property type="evidence" value="ECO:0007669"/>
    <property type="project" value="InterPro"/>
</dbReference>
<keyword evidence="3 7" id="KW-0479">Metal-binding</keyword>
<evidence type="ECO:0000256" key="2">
    <source>
        <dbReference type="ARBA" id="ARBA00008072"/>
    </source>
</evidence>
<dbReference type="SMART" id="SM00829">
    <property type="entry name" value="PKS_ER"/>
    <property type="match status" value="1"/>
</dbReference>
<evidence type="ECO:0000259" key="8">
    <source>
        <dbReference type="SMART" id="SM00829"/>
    </source>
</evidence>
<evidence type="ECO:0000256" key="5">
    <source>
        <dbReference type="ARBA" id="ARBA00023002"/>
    </source>
</evidence>
<dbReference type="InterPro" id="IPR011032">
    <property type="entry name" value="GroES-like_sf"/>
</dbReference>
<dbReference type="GO" id="GO:0046294">
    <property type="term" value="P:formaldehyde catabolic process"/>
    <property type="evidence" value="ECO:0007669"/>
    <property type="project" value="TreeGrafter"/>
</dbReference>
<dbReference type="GO" id="GO:0005829">
    <property type="term" value="C:cytosol"/>
    <property type="evidence" value="ECO:0007669"/>
    <property type="project" value="TreeGrafter"/>
</dbReference>
<evidence type="ECO:0000256" key="4">
    <source>
        <dbReference type="ARBA" id="ARBA00022833"/>
    </source>
</evidence>
<feature type="domain" description="Enoyl reductase (ER)" evidence="8">
    <location>
        <begin position="11"/>
        <end position="357"/>
    </location>
</feature>
<dbReference type="PROSITE" id="PS00059">
    <property type="entry name" value="ADH_ZINC"/>
    <property type="match status" value="1"/>
</dbReference>
<keyword evidence="10" id="KW-1185">Reference proteome</keyword>